<gene>
    <name evidence="5" type="ORF">BINO364_LOCUS1880</name>
</gene>
<keyword evidence="3" id="KW-0966">Cell projection</keyword>
<evidence type="ECO:0000256" key="4">
    <source>
        <dbReference type="SAM" id="Coils"/>
    </source>
</evidence>
<dbReference type="AlphaFoldDB" id="A0A8J9Y4W4"/>
<feature type="non-terminal residue" evidence="5">
    <location>
        <position position="1136"/>
    </location>
</feature>
<evidence type="ECO:0000313" key="5">
    <source>
        <dbReference type="EMBL" id="CAH0714866.1"/>
    </source>
</evidence>
<evidence type="ECO:0000256" key="1">
    <source>
        <dbReference type="ARBA" id="ARBA00004138"/>
    </source>
</evidence>
<comment type="subcellular location">
    <subcellularLocation>
        <location evidence="1">Cell projection</location>
        <location evidence="1">Cilium</location>
    </subcellularLocation>
</comment>
<feature type="coiled-coil region" evidence="4">
    <location>
        <begin position="938"/>
        <end position="969"/>
    </location>
</feature>
<sequence length="1136" mass="133048">MEDDEKLSYRRLQNRSYRSLQQLSKSLDLPSNYKKMYLIELIQAKKFKSQTEVDNIIRRVKLERLQTSRAKRESRRRRLQYTELPSTSTTCFSPQITQTPKRPGHMYIPCTDAQKSLLTCNPKRNLMQNLNQNPLPSDRVLRSFNMKTVKPNYALLSGQEIKPQANSRETRIKIVANGGFPQFNVTAKCVVKKHKPNILQNSLKRPLMLTQGQDLVQNPSKRQRTLSGIYPIMPEAIPRDLHSTESVCLRKMDGSLTKINALVQKRNVDLIPRPKNNYRNAGINIQDVVNTMEDAFTGNLLAEPSVNNNYIQIEYPNMSSFDMNCNINPQMSIGSTGNDNLDMYSVYYHKKIRSEQIRCQKLREMQESNRLPRINDVFSKFNNVHRIDLTQPLYVQVSTESERSQSHPLYTSREQYNTIMLETVYNFKNQMLTNAPLLKVVTTTSTKLVYATPTVTTPIAQPSTIVSNDYLPSFEVDDHRHPHVDPRLYEFVQFPEQNPRRNYYQNEDFNTSTSSLETSQDVSAASIPEMVEDALEIISQDGDYMESIAMDIQVQCMLCSWAGPRMLLEYHIRKEHAGDIVCEESARWRVALAAGGARVLQHDAALYVLRARSPAPTHVLLSLTALSTTKEIEEEPKFGSITVYNRLSGEPFTWSGHIQPYFHCDSENCLKVELSRLNLLPNSANVKSLINNVARRVDLCMASYQEDLKAKRKRLIDLYTHEEEANIRKFVEQAQAGADAVWRDKMDRLQYLLAKRKREHEEKYKDTPLSKCVHVLPCIYKLRAKEAADIQLYQIKEKEARKMAEIEFDKMWHEVAMKESDALAARMEQDVIERLRRDLDCKQYTDYQIEQRRIQREKEKEMLKEEARRFKALWDADIQKEEEAERQRAEQRKETALERKRMIEQRQQVLAKQKQEAKLISDTWDSLAGQGLADDLAKEQLRRRKERELDECNKHLIELKKQYAEFERTVEAPLAEEARKRQEYIDNRRCEYLAWAQKTNREVRQAMVDQIKEKQHSKEVLKQKIAEQNEYHKQLFDQLQQLVDQRQLTDAQIRKDHQNNLVQQIEYNKLLKERARQEELDQIKKCQIATEEYQKEINRMLCRPFFSDEVHPFMKQMAKGLSMKEKCPCSRPDYCK</sequence>
<evidence type="ECO:0000313" key="6">
    <source>
        <dbReference type="Proteomes" id="UP000838878"/>
    </source>
</evidence>
<name>A0A8J9Y4W4_9NEOP</name>
<keyword evidence="6" id="KW-1185">Reference proteome</keyword>
<dbReference type="InterPro" id="IPR043596">
    <property type="entry name" value="CFAP53/TCHP"/>
</dbReference>
<dbReference type="EMBL" id="OV170230">
    <property type="protein sequence ID" value="CAH0714866.1"/>
    <property type="molecule type" value="Genomic_DNA"/>
</dbReference>
<accession>A0A8J9Y4W4</accession>
<dbReference type="PANTHER" id="PTHR31183">
    <property type="entry name" value="TRICHOPLEIN KERATIN FILAMENT-BINDING PROTEIN FAMILY MEMBER"/>
    <property type="match status" value="1"/>
</dbReference>
<reference evidence="5" key="1">
    <citation type="submission" date="2021-12" db="EMBL/GenBank/DDBJ databases">
        <authorList>
            <person name="Martin H S."/>
        </authorList>
    </citation>
    <scope>NUCLEOTIDE SEQUENCE</scope>
</reference>
<evidence type="ECO:0000256" key="3">
    <source>
        <dbReference type="ARBA" id="ARBA00023273"/>
    </source>
</evidence>
<dbReference type="OrthoDB" id="7482593at2759"/>
<keyword evidence="4" id="KW-0175">Coiled coil</keyword>
<evidence type="ECO:0000256" key="2">
    <source>
        <dbReference type="ARBA" id="ARBA00023069"/>
    </source>
</evidence>
<dbReference type="PANTHER" id="PTHR31183:SF1">
    <property type="entry name" value="CILIA- AND FLAGELLA-ASSOCIATED PROTEIN 53"/>
    <property type="match status" value="1"/>
</dbReference>
<dbReference type="Proteomes" id="UP000838878">
    <property type="component" value="Chromosome 10"/>
</dbReference>
<proteinExistence type="predicted"/>
<dbReference type="GO" id="GO:0005929">
    <property type="term" value="C:cilium"/>
    <property type="evidence" value="ECO:0007669"/>
    <property type="project" value="UniProtKB-SubCell"/>
</dbReference>
<protein>
    <submittedName>
        <fullName evidence="5">Uncharacterized protein</fullName>
    </submittedName>
</protein>
<feature type="coiled-coil region" evidence="4">
    <location>
        <begin position="879"/>
        <end position="906"/>
    </location>
</feature>
<keyword evidence="2" id="KW-0969">Cilium</keyword>
<organism evidence="5 6">
    <name type="scientific">Brenthis ino</name>
    <name type="common">lesser marbled fritillary</name>
    <dbReference type="NCBI Taxonomy" id="405034"/>
    <lineage>
        <taxon>Eukaryota</taxon>
        <taxon>Metazoa</taxon>
        <taxon>Ecdysozoa</taxon>
        <taxon>Arthropoda</taxon>
        <taxon>Hexapoda</taxon>
        <taxon>Insecta</taxon>
        <taxon>Pterygota</taxon>
        <taxon>Neoptera</taxon>
        <taxon>Endopterygota</taxon>
        <taxon>Lepidoptera</taxon>
        <taxon>Glossata</taxon>
        <taxon>Ditrysia</taxon>
        <taxon>Papilionoidea</taxon>
        <taxon>Nymphalidae</taxon>
        <taxon>Heliconiinae</taxon>
        <taxon>Argynnini</taxon>
        <taxon>Brenthis</taxon>
    </lineage>
</organism>